<dbReference type="AlphaFoldDB" id="A0A4Q7VVD8"/>
<dbReference type="Pfam" id="PF13785">
    <property type="entry name" value="DUF4178"/>
    <property type="match status" value="2"/>
</dbReference>
<feature type="transmembrane region" description="Helical" evidence="1">
    <location>
        <begin position="480"/>
        <end position="499"/>
    </location>
</feature>
<name>A0A4Q7VVD8_9BURK</name>
<dbReference type="RefSeq" id="WP_130431071.1">
    <property type="nucleotide sequence ID" value="NZ_SHKP01000005.1"/>
</dbReference>
<comment type="caution">
    <text evidence="3">The sequence shown here is derived from an EMBL/GenBank/DDBJ whole genome shotgun (WGS) entry which is preliminary data.</text>
</comment>
<keyword evidence="1" id="KW-0812">Transmembrane</keyword>
<evidence type="ECO:0000259" key="2">
    <source>
        <dbReference type="Pfam" id="PF13785"/>
    </source>
</evidence>
<evidence type="ECO:0000313" key="4">
    <source>
        <dbReference type="Proteomes" id="UP000293671"/>
    </source>
</evidence>
<protein>
    <submittedName>
        <fullName evidence="3">Uncharacterized protein DUF4178</fullName>
    </submittedName>
</protein>
<gene>
    <name evidence="3" type="ORF">EV670_1338</name>
</gene>
<keyword evidence="1" id="KW-1133">Transmembrane helix</keyword>
<keyword evidence="4" id="KW-1185">Reference proteome</keyword>
<evidence type="ECO:0000256" key="1">
    <source>
        <dbReference type="SAM" id="Phobius"/>
    </source>
</evidence>
<dbReference type="OrthoDB" id="228033at2"/>
<keyword evidence="1" id="KW-0472">Membrane</keyword>
<dbReference type="EMBL" id="SHKP01000005">
    <property type="protein sequence ID" value="RZU00627.1"/>
    <property type="molecule type" value="Genomic_DNA"/>
</dbReference>
<proteinExistence type="predicted"/>
<organism evidence="3 4">
    <name type="scientific">Rivibacter subsaxonicus</name>
    <dbReference type="NCBI Taxonomy" id="457575"/>
    <lineage>
        <taxon>Bacteria</taxon>
        <taxon>Pseudomonadati</taxon>
        <taxon>Pseudomonadota</taxon>
        <taxon>Betaproteobacteria</taxon>
        <taxon>Burkholderiales</taxon>
        <taxon>Rivibacter</taxon>
    </lineage>
</organism>
<evidence type="ECO:0000313" key="3">
    <source>
        <dbReference type="EMBL" id="RZU00627.1"/>
    </source>
</evidence>
<dbReference type="InterPro" id="IPR025235">
    <property type="entry name" value="DUF4178"/>
</dbReference>
<accession>A0A4Q7VVD8</accession>
<sequence>MASTPPTPQRAWRSACPNCGAPVEFRSAASSAAVCGFCKSTLLREGEALRRIGQSAELFDDHSPLQLGVSGKHRGLAFTLVGRLQYRSADAAWNAWHALFDAPSAEEPRSAWLSEDNGAYAFSFDAALSEAAPEAAALRVGNRVLVGGRAWEVASVVVARLAAAEGELPRLAAPAGGFVVADLRNAQGEVATLEYMDPARPGWSIGQAVSFAELSLRGLREGAAEKTLQGRAFDCPSCGAPLEVKLDSTRSIVCHQCKAVVDVSQGAGADIAQLNRNHYGQDTPGIGGAEPLVPLGATGTLAIHDGGGGDPLPWQVVGYVERHTVPGPGDDGEQFFWREYLLYNATAGFAFLVDAEDGWSWVRTISGAPTPSGRGVQWRGIEYRERERYRGQISYVLGEFYWKLERGATTDNTDYAGATGSTANRRLNREQTRSEAGEEVVWSAGQTLGADAVRAAFGLSAQPAFARDVQPTAGRQGRGLAFMFFGFLFIALMFSMVRCGRDDCSELRRTYGESSTEYQQCARNAGGYGGGYGGAYGGYSSGSGGHK</sequence>
<dbReference type="Proteomes" id="UP000293671">
    <property type="component" value="Unassembled WGS sequence"/>
</dbReference>
<reference evidence="3 4" key="1">
    <citation type="submission" date="2019-02" db="EMBL/GenBank/DDBJ databases">
        <title>Genomic Encyclopedia of Type Strains, Phase IV (KMG-IV): sequencing the most valuable type-strain genomes for metagenomic binning, comparative biology and taxonomic classification.</title>
        <authorList>
            <person name="Goeker M."/>
        </authorList>
    </citation>
    <scope>NUCLEOTIDE SEQUENCE [LARGE SCALE GENOMIC DNA]</scope>
    <source>
        <strain evidence="3 4">DSM 19570</strain>
    </source>
</reference>
<feature type="domain" description="DUF4178" evidence="2">
    <location>
        <begin position="66"/>
        <end position="210"/>
    </location>
</feature>
<feature type="domain" description="DUF4178" evidence="2">
    <location>
        <begin position="313"/>
        <end position="448"/>
    </location>
</feature>